<feature type="non-terminal residue" evidence="1">
    <location>
        <position position="43"/>
    </location>
</feature>
<name>A0A392RFE1_9FABA</name>
<dbReference type="Proteomes" id="UP000265520">
    <property type="component" value="Unassembled WGS sequence"/>
</dbReference>
<dbReference type="AlphaFoldDB" id="A0A392RFE1"/>
<evidence type="ECO:0000313" key="1">
    <source>
        <dbReference type="EMBL" id="MCI35328.1"/>
    </source>
</evidence>
<comment type="caution">
    <text evidence="1">The sequence shown here is derived from an EMBL/GenBank/DDBJ whole genome shotgun (WGS) entry which is preliminary data.</text>
</comment>
<evidence type="ECO:0000313" key="2">
    <source>
        <dbReference type="Proteomes" id="UP000265520"/>
    </source>
</evidence>
<protein>
    <submittedName>
        <fullName evidence="1">Uncharacterized protein</fullName>
    </submittedName>
</protein>
<dbReference type="EMBL" id="LXQA010222325">
    <property type="protein sequence ID" value="MCI35328.1"/>
    <property type="molecule type" value="Genomic_DNA"/>
</dbReference>
<organism evidence="1 2">
    <name type="scientific">Trifolium medium</name>
    <dbReference type="NCBI Taxonomy" id="97028"/>
    <lineage>
        <taxon>Eukaryota</taxon>
        <taxon>Viridiplantae</taxon>
        <taxon>Streptophyta</taxon>
        <taxon>Embryophyta</taxon>
        <taxon>Tracheophyta</taxon>
        <taxon>Spermatophyta</taxon>
        <taxon>Magnoliopsida</taxon>
        <taxon>eudicotyledons</taxon>
        <taxon>Gunneridae</taxon>
        <taxon>Pentapetalae</taxon>
        <taxon>rosids</taxon>
        <taxon>fabids</taxon>
        <taxon>Fabales</taxon>
        <taxon>Fabaceae</taxon>
        <taxon>Papilionoideae</taxon>
        <taxon>50 kb inversion clade</taxon>
        <taxon>NPAAA clade</taxon>
        <taxon>Hologalegina</taxon>
        <taxon>IRL clade</taxon>
        <taxon>Trifolieae</taxon>
        <taxon>Trifolium</taxon>
    </lineage>
</organism>
<accession>A0A392RFE1</accession>
<sequence length="43" mass="4743">MVESVNLCSTIGGPCERGRDWFVTWRSVARTNTVMASGGEILR</sequence>
<reference evidence="1 2" key="1">
    <citation type="journal article" date="2018" name="Front. Plant Sci.">
        <title>Red Clover (Trifolium pratense) and Zigzag Clover (T. medium) - A Picture of Genomic Similarities and Differences.</title>
        <authorList>
            <person name="Dluhosova J."/>
            <person name="Istvanek J."/>
            <person name="Nedelnik J."/>
            <person name="Repkova J."/>
        </authorList>
    </citation>
    <scope>NUCLEOTIDE SEQUENCE [LARGE SCALE GENOMIC DNA]</scope>
    <source>
        <strain evidence="2">cv. 10/8</strain>
        <tissue evidence="1">Leaf</tissue>
    </source>
</reference>
<proteinExistence type="predicted"/>
<keyword evidence="2" id="KW-1185">Reference proteome</keyword>